<keyword evidence="3" id="KW-0732">Signal</keyword>
<protein>
    <submittedName>
        <fullName evidence="8">Starch-binding associating with outer membrane</fullName>
    </submittedName>
</protein>
<comment type="similarity">
    <text evidence="2">Belongs to the SusD family.</text>
</comment>
<proteinExistence type="inferred from homology"/>
<dbReference type="PROSITE" id="PS51257">
    <property type="entry name" value="PROKAR_LIPOPROTEIN"/>
    <property type="match status" value="1"/>
</dbReference>
<sequence length="557" mass="63248">MKKYSLLFISMIVLFSSCVDEFLDRRMDTNYTEEQVFSSYTTMRNFGIGIYDNLPHGFDRFSGGMLAAATDDAAHAGANNTVQKLGNGNWGAFGNPDDQWSRMYSGIRKANLFLENSADYRAIIVQDTVTEQGKQAYLTQSNDLMWLRAESHFLRAFFYFELLKRYGGVPIITEVLDAESSFDYTRSSFDEVVAYIESELELAMPDLRETWVGFDGDRLIGRATKGAALSLKSRLLLYAASPLNNPSGDESKWIKAAEAAYEVIALNQYNLVDNYRNLFRSINNSEIIFGRSYAASNGLERNNFPIGFTGAVGGTNPSQNLVDAYETINGLSILEDPEYDAQNPYVNRDPRLQMSIIVNDSDYKGRKVESFVGGIDGYGNARATKTGYYLKKYVDEGLDLLQNRSSVHTWIYFRYAEILLNYAEAMNEAFGPDATAEGLPMTAREVVNQVRQRPGVNMPDIAASSTQDFRERIKNERRVELAFEEHRFWDLRRWEDAEEVLSEPIRIAVIEKNSDGMFSYSYQNAEERVFLQKMNRYPIPAEEINKAGGTLQQTPLW</sequence>
<dbReference type="InterPro" id="IPR012944">
    <property type="entry name" value="SusD_RagB_dom"/>
</dbReference>
<feature type="domain" description="RagB/SusD" evidence="6">
    <location>
        <begin position="300"/>
        <end position="557"/>
    </location>
</feature>
<dbReference type="OrthoDB" id="621018at2"/>
<organism evidence="8 9">
    <name type="scientific">Algoriphagus locisalis</name>
    <dbReference type="NCBI Taxonomy" id="305507"/>
    <lineage>
        <taxon>Bacteria</taxon>
        <taxon>Pseudomonadati</taxon>
        <taxon>Bacteroidota</taxon>
        <taxon>Cytophagia</taxon>
        <taxon>Cytophagales</taxon>
        <taxon>Cyclobacteriaceae</taxon>
        <taxon>Algoriphagus</taxon>
    </lineage>
</organism>
<dbReference type="STRING" id="305507.SAMN04489724_0225"/>
<evidence type="ECO:0000256" key="5">
    <source>
        <dbReference type="ARBA" id="ARBA00023237"/>
    </source>
</evidence>
<dbReference type="Pfam" id="PF07980">
    <property type="entry name" value="SusD_RagB"/>
    <property type="match status" value="1"/>
</dbReference>
<evidence type="ECO:0000259" key="6">
    <source>
        <dbReference type="Pfam" id="PF07980"/>
    </source>
</evidence>
<dbReference type="RefSeq" id="WP_091698321.1">
    <property type="nucleotide sequence ID" value="NZ_FPBF01000012.1"/>
</dbReference>
<dbReference type="AlphaFoldDB" id="A0A1I7E815"/>
<dbReference type="InterPro" id="IPR033985">
    <property type="entry name" value="SusD-like_N"/>
</dbReference>
<feature type="domain" description="SusD-like N-terminal" evidence="7">
    <location>
        <begin position="21"/>
        <end position="237"/>
    </location>
</feature>
<dbReference type="EMBL" id="FPBF01000012">
    <property type="protein sequence ID" value="SFU20059.1"/>
    <property type="molecule type" value="Genomic_DNA"/>
</dbReference>
<dbReference type="GO" id="GO:0009279">
    <property type="term" value="C:cell outer membrane"/>
    <property type="evidence" value="ECO:0007669"/>
    <property type="project" value="UniProtKB-SubCell"/>
</dbReference>
<dbReference type="Pfam" id="PF14322">
    <property type="entry name" value="SusD-like_3"/>
    <property type="match status" value="1"/>
</dbReference>
<keyword evidence="9" id="KW-1185">Reference proteome</keyword>
<evidence type="ECO:0000256" key="3">
    <source>
        <dbReference type="ARBA" id="ARBA00022729"/>
    </source>
</evidence>
<dbReference type="SUPFAM" id="SSF48452">
    <property type="entry name" value="TPR-like"/>
    <property type="match status" value="1"/>
</dbReference>
<evidence type="ECO:0000259" key="7">
    <source>
        <dbReference type="Pfam" id="PF14322"/>
    </source>
</evidence>
<name>A0A1I7E815_9BACT</name>
<keyword evidence="5" id="KW-0998">Cell outer membrane</keyword>
<dbReference type="Proteomes" id="UP000199673">
    <property type="component" value="Unassembled WGS sequence"/>
</dbReference>
<dbReference type="CDD" id="cd08977">
    <property type="entry name" value="SusD"/>
    <property type="match status" value="1"/>
</dbReference>
<reference evidence="9" key="1">
    <citation type="submission" date="2016-10" db="EMBL/GenBank/DDBJ databases">
        <authorList>
            <person name="Varghese N."/>
            <person name="Submissions S."/>
        </authorList>
    </citation>
    <scope>NUCLEOTIDE SEQUENCE [LARGE SCALE GENOMIC DNA]</scope>
    <source>
        <strain evidence="9">DSM 23445</strain>
    </source>
</reference>
<gene>
    <name evidence="8" type="ORF">SAMN04489724_0225</name>
</gene>
<evidence type="ECO:0000256" key="1">
    <source>
        <dbReference type="ARBA" id="ARBA00004442"/>
    </source>
</evidence>
<dbReference type="Gene3D" id="1.25.40.390">
    <property type="match status" value="1"/>
</dbReference>
<evidence type="ECO:0000313" key="8">
    <source>
        <dbReference type="EMBL" id="SFU20059.1"/>
    </source>
</evidence>
<evidence type="ECO:0000313" key="9">
    <source>
        <dbReference type="Proteomes" id="UP000199673"/>
    </source>
</evidence>
<evidence type="ECO:0000256" key="2">
    <source>
        <dbReference type="ARBA" id="ARBA00006275"/>
    </source>
</evidence>
<keyword evidence="4" id="KW-0472">Membrane</keyword>
<comment type="subcellular location">
    <subcellularLocation>
        <location evidence="1">Cell outer membrane</location>
    </subcellularLocation>
</comment>
<evidence type="ECO:0000256" key="4">
    <source>
        <dbReference type="ARBA" id="ARBA00023136"/>
    </source>
</evidence>
<accession>A0A1I7E815</accession>
<dbReference type="InterPro" id="IPR011990">
    <property type="entry name" value="TPR-like_helical_dom_sf"/>
</dbReference>